<dbReference type="RefSeq" id="WP_207276620.1">
    <property type="nucleotide sequence ID" value="NZ_JAFMPK010000047.1"/>
</dbReference>
<dbReference type="EMBL" id="JAFMPK010000047">
    <property type="protein sequence ID" value="MBO0610711.1"/>
    <property type="molecule type" value="Genomic_DNA"/>
</dbReference>
<evidence type="ECO:0000313" key="5">
    <source>
        <dbReference type="Proteomes" id="UP000664617"/>
    </source>
</evidence>
<feature type="domain" description="RAMA" evidence="3">
    <location>
        <begin position="607"/>
        <end position="694"/>
    </location>
</feature>
<dbReference type="Pfam" id="PF07510">
    <property type="entry name" value="GmrSD_C"/>
    <property type="match status" value="1"/>
</dbReference>
<reference evidence="4 5" key="1">
    <citation type="submission" date="2021-03" db="EMBL/GenBank/DDBJ databases">
        <authorList>
            <person name="Xin L."/>
        </authorList>
    </citation>
    <scope>NUCLEOTIDE SEQUENCE [LARGE SCALE GENOMIC DNA]</scope>
    <source>
        <strain evidence="4 5">XHU 5031</strain>
    </source>
</reference>
<evidence type="ECO:0000313" key="4">
    <source>
        <dbReference type="EMBL" id="MBO0610711.1"/>
    </source>
</evidence>
<dbReference type="Pfam" id="PF18755">
    <property type="entry name" value="RAMA"/>
    <property type="match status" value="1"/>
</dbReference>
<dbReference type="InterPro" id="IPR011089">
    <property type="entry name" value="GmrSD_C"/>
</dbReference>
<reference evidence="5" key="2">
    <citation type="submission" date="2023-07" db="EMBL/GenBank/DDBJ databases">
        <title>Myceligenerans salitolerans sp. nov., a halotolerant actinomycete isolated from a salt lake in Xinjiang, China.</title>
        <authorList>
            <person name="Guan T."/>
        </authorList>
    </citation>
    <scope>NUCLEOTIDE SEQUENCE [LARGE SCALE GENOMIC DNA]</scope>
    <source>
        <strain evidence="5">XHU 5031</strain>
    </source>
</reference>
<gene>
    <name evidence="4" type="ORF">J0911_16925</name>
</gene>
<dbReference type="Proteomes" id="UP000664617">
    <property type="component" value="Unassembled WGS sequence"/>
</dbReference>
<name>A0ABS3IDM7_9MICO</name>
<evidence type="ECO:0000259" key="2">
    <source>
        <dbReference type="Pfam" id="PF07510"/>
    </source>
</evidence>
<sequence length="709" mass="80444">METFKRTPLQLFNLPQHFVIPLFQRPYVWKEDEQWEPLWKDIRRVAELRIAEPRLNASHFLGAVVLQSHQTSSKRLTTWNVIDGQQRLTTLQILADAAGALLAQADLPRLSGQLERLTHNDEIYVDEDEVQLKVRHLNSDRTAFDEVMISEPPIDHANLQHSESQIVAAHAYFTTVVEQWLGAPESADFETKAKELTAVLLDGLQLVSIELEATENSQEIFETLNARGTPLTAADLVRNFVFQRLEAEGGDTLRAYREDWPFETKFWMKEVSVGRTLVSRSSLFLNQWLTSRTGEEVSPQSTFNRFKSYVELESGYKMADLLPVIKQQAIQYEAWTHAASQAGGSLDATQMAVYRMQASGVELLKPLLIWLHEPSRSLPQTTIDRAIRTAESWVVRRQFLRLAGSDLGRIIADIIASNATTPADELVERVTGHLARLNVTSTYWPGDEEVRQTLAMEAAYRRFPRARLRMFLEAAENYYRAETGQPQVERKGYPIEHLLPRTWQATWPVETPEEAEERQARVHRLGNLTLLTKSLNSKVSNGPWVSKRAALLDHNTITLTGRVVSRTADHAWDEELIDARTGELIDTFLHVWPVPEGHHGKVVDPQTKAGDWVELKHLLQAGLLSAGDKLIATHRDFKGREATLTADGAIELDGRLYMTPSAAGHALRQKATNGWYFWAVADGRRLRDLRSEFQNAVPPDDVLRLTEES</sequence>
<proteinExistence type="predicted"/>
<organism evidence="4 5">
    <name type="scientific">Myceligenerans salitolerans</name>
    <dbReference type="NCBI Taxonomy" id="1230528"/>
    <lineage>
        <taxon>Bacteria</taxon>
        <taxon>Bacillati</taxon>
        <taxon>Actinomycetota</taxon>
        <taxon>Actinomycetes</taxon>
        <taxon>Micrococcales</taxon>
        <taxon>Promicromonosporaceae</taxon>
        <taxon>Myceligenerans</taxon>
    </lineage>
</organism>
<keyword evidence="5" id="KW-1185">Reference proteome</keyword>
<accession>A0ABS3IDM7</accession>
<dbReference type="InterPro" id="IPR004919">
    <property type="entry name" value="GmrSD_N"/>
</dbReference>
<dbReference type="PANTHER" id="PTHR35149:SF1">
    <property type="entry name" value="DUF5655 DOMAIN-CONTAINING PROTEIN"/>
    <property type="match status" value="1"/>
</dbReference>
<evidence type="ECO:0000259" key="3">
    <source>
        <dbReference type="Pfam" id="PF18755"/>
    </source>
</evidence>
<dbReference type="Pfam" id="PF03235">
    <property type="entry name" value="GmrSD_N"/>
    <property type="match status" value="1"/>
</dbReference>
<feature type="domain" description="GmrSD restriction endonucleases C-terminal" evidence="2">
    <location>
        <begin position="444"/>
        <end position="586"/>
    </location>
</feature>
<evidence type="ECO:0000259" key="1">
    <source>
        <dbReference type="Pfam" id="PF03235"/>
    </source>
</evidence>
<dbReference type="InterPro" id="IPR040843">
    <property type="entry name" value="RAMA"/>
</dbReference>
<protein>
    <submittedName>
        <fullName evidence="4">DUF262 domain-containing protein</fullName>
    </submittedName>
</protein>
<comment type="caution">
    <text evidence="4">The sequence shown here is derived from an EMBL/GenBank/DDBJ whole genome shotgun (WGS) entry which is preliminary data.</text>
</comment>
<dbReference type="PANTHER" id="PTHR35149">
    <property type="entry name" value="SLL5132 PROTEIN"/>
    <property type="match status" value="1"/>
</dbReference>
<feature type="domain" description="GmrSD restriction endonucleases N-terminal" evidence="1">
    <location>
        <begin position="10"/>
        <end position="242"/>
    </location>
</feature>